<comment type="caution">
    <text evidence="9">The sequence shown here is derived from an EMBL/GenBank/DDBJ whole genome shotgun (WGS) entry which is preliminary data.</text>
</comment>
<evidence type="ECO:0000256" key="5">
    <source>
        <dbReference type="ARBA" id="ARBA00022801"/>
    </source>
</evidence>
<dbReference type="PRINTS" id="PR01959">
    <property type="entry name" value="SBIMPHPHTASE"/>
</dbReference>
<sequence>METYDTPRSLTSPIDLCAALDAAVTAAHAGAAILQSYAHHRADLVIDRKARNDLVSQADREAEAAIIDELQARTPKFGIVAEETGGQAQGAATWYIDPLDGTTNFLHDIPHYAVSIALIAHAGTAISANERLAQDMPVAGVVYDPSREELFTAVYGLGAWLNGRRISCSRTRTIEDSVLATGFPFRDFSFASQYMPMLHDAINRARGVRRMGAAALDLAWTACGRYDGYWEMGLAPWDVAAGTLIVREAGGACSDMHQRDSWPIGGRVVAGNPDIERALHAMIAPHLDQPG</sequence>
<keyword evidence="6 7" id="KW-0460">Magnesium</keyword>
<organism evidence="9 10">
    <name type="scientific">Alcaligenes xylosoxydans xylosoxydans</name>
    <name type="common">Achromobacter xylosoxidans</name>
    <dbReference type="NCBI Taxonomy" id="85698"/>
    <lineage>
        <taxon>Bacteria</taxon>
        <taxon>Pseudomonadati</taxon>
        <taxon>Pseudomonadota</taxon>
        <taxon>Betaproteobacteria</taxon>
        <taxon>Burkholderiales</taxon>
        <taxon>Alcaligenaceae</taxon>
        <taxon>Achromobacter</taxon>
    </lineage>
</organism>
<evidence type="ECO:0000256" key="7">
    <source>
        <dbReference type="PIRSR" id="PIRSR600760-2"/>
    </source>
</evidence>
<evidence type="ECO:0000256" key="4">
    <source>
        <dbReference type="ARBA" id="ARBA00022723"/>
    </source>
</evidence>
<dbReference type="InterPro" id="IPR033942">
    <property type="entry name" value="IMPase"/>
</dbReference>
<dbReference type="InterPro" id="IPR020583">
    <property type="entry name" value="Inositol_monoP_metal-BS"/>
</dbReference>
<dbReference type="GO" id="GO:0046872">
    <property type="term" value="F:metal ion binding"/>
    <property type="evidence" value="ECO:0007669"/>
    <property type="project" value="UniProtKB-KW"/>
</dbReference>
<evidence type="ECO:0000313" key="9">
    <source>
        <dbReference type="EMBL" id="OMG80697.1"/>
    </source>
</evidence>
<keyword evidence="4 7" id="KW-0479">Metal-binding</keyword>
<feature type="binding site" evidence="7">
    <location>
        <position position="99"/>
    </location>
    <ligand>
        <name>Mg(2+)</name>
        <dbReference type="ChEBI" id="CHEBI:18420"/>
        <label>1</label>
        <note>catalytic</note>
    </ligand>
</feature>
<accession>A0A1R1JN36</accession>
<gene>
    <name evidence="9" type="ORF">BIZ92_12455</name>
</gene>
<proteinExistence type="inferred from homology"/>
<keyword evidence="5 8" id="KW-0378">Hydrolase</keyword>
<dbReference type="PROSITE" id="PS00630">
    <property type="entry name" value="IMP_2"/>
    <property type="match status" value="1"/>
</dbReference>
<dbReference type="InterPro" id="IPR022337">
    <property type="entry name" value="Inositol_monophosphatase_SuhB"/>
</dbReference>
<dbReference type="EMBL" id="MJMN01000035">
    <property type="protein sequence ID" value="OMG80697.1"/>
    <property type="molecule type" value="Genomic_DNA"/>
</dbReference>
<dbReference type="RefSeq" id="WP_076414491.1">
    <property type="nucleotide sequence ID" value="NZ_AP028040.1"/>
</dbReference>
<dbReference type="Pfam" id="PF00459">
    <property type="entry name" value="Inositol_P"/>
    <property type="match status" value="1"/>
</dbReference>
<feature type="binding site" evidence="7">
    <location>
        <position position="82"/>
    </location>
    <ligand>
        <name>Mg(2+)</name>
        <dbReference type="ChEBI" id="CHEBI:18420"/>
        <label>1</label>
        <note>catalytic</note>
    </ligand>
</feature>
<dbReference type="OrthoDB" id="9772456at2"/>
<dbReference type="EC" id="3.1.3.25" evidence="8"/>
<dbReference type="InterPro" id="IPR000760">
    <property type="entry name" value="Inositol_monophosphatase-like"/>
</dbReference>
<dbReference type="Gene3D" id="3.40.190.80">
    <property type="match status" value="1"/>
</dbReference>
<dbReference type="PANTHER" id="PTHR20854">
    <property type="entry name" value="INOSITOL MONOPHOSPHATASE"/>
    <property type="match status" value="1"/>
</dbReference>
<feature type="binding site" evidence="7">
    <location>
        <position position="100"/>
    </location>
    <ligand>
        <name>Mg(2+)</name>
        <dbReference type="ChEBI" id="CHEBI:18420"/>
        <label>1</label>
        <note>catalytic</note>
    </ligand>
</feature>
<comment type="catalytic activity">
    <reaction evidence="1 8">
        <text>a myo-inositol phosphate + H2O = myo-inositol + phosphate</text>
        <dbReference type="Rhea" id="RHEA:24056"/>
        <dbReference type="ChEBI" id="CHEBI:15377"/>
        <dbReference type="ChEBI" id="CHEBI:17268"/>
        <dbReference type="ChEBI" id="CHEBI:43474"/>
        <dbReference type="ChEBI" id="CHEBI:84139"/>
        <dbReference type="EC" id="3.1.3.25"/>
    </reaction>
</comment>
<evidence type="ECO:0000256" key="1">
    <source>
        <dbReference type="ARBA" id="ARBA00001033"/>
    </source>
</evidence>
<dbReference type="PANTHER" id="PTHR20854:SF4">
    <property type="entry name" value="INOSITOL-1-MONOPHOSPHATASE-RELATED"/>
    <property type="match status" value="1"/>
</dbReference>
<comment type="cofactor">
    <cofactor evidence="2 7 8">
        <name>Mg(2+)</name>
        <dbReference type="ChEBI" id="CHEBI:18420"/>
    </cofactor>
</comment>
<protein>
    <recommendedName>
        <fullName evidence="8">Inositol-1-monophosphatase</fullName>
        <ecNumber evidence="8">3.1.3.25</ecNumber>
    </recommendedName>
</protein>
<evidence type="ECO:0000256" key="3">
    <source>
        <dbReference type="ARBA" id="ARBA00009759"/>
    </source>
</evidence>
<dbReference type="PRINTS" id="PR00377">
    <property type="entry name" value="IMPHPHTASES"/>
</dbReference>
<dbReference type="Gene3D" id="3.30.540.10">
    <property type="entry name" value="Fructose-1,6-Bisphosphatase, subunit A, domain 1"/>
    <property type="match status" value="1"/>
</dbReference>
<reference evidence="9 10" key="1">
    <citation type="submission" date="2016-09" db="EMBL/GenBank/DDBJ databases">
        <title>Phylogenomics of Achromobacter.</title>
        <authorList>
            <person name="Jeukens J."/>
            <person name="Freschi L."/>
            <person name="Vincent A.T."/>
            <person name="Emond-Rheault J.-G."/>
            <person name="Kukavica-Ibrulj I."/>
            <person name="Charette S.J."/>
            <person name="Levesque R.C."/>
        </authorList>
    </citation>
    <scope>NUCLEOTIDE SEQUENCE [LARGE SCALE GENOMIC DNA]</scope>
    <source>
        <strain evidence="9 10">AUS488</strain>
    </source>
</reference>
<dbReference type="PROSITE" id="PS00629">
    <property type="entry name" value="IMP_1"/>
    <property type="match status" value="1"/>
</dbReference>
<evidence type="ECO:0000256" key="8">
    <source>
        <dbReference type="RuleBase" id="RU364068"/>
    </source>
</evidence>
<dbReference type="CDD" id="cd01639">
    <property type="entry name" value="IMPase"/>
    <property type="match status" value="1"/>
</dbReference>
<feature type="binding site" evidence="7">
    <location>
        <position position="97"/>
    </location>
    <ligand>
        <name>Mg(2+)</name>
        <dbReference type="ChEBI" id="CHEBI:18420"/>
        <label>1</label>
        <note>catalytic</note>
    </ligand>
</feature>
<dbReference type="Proteomes" id="UP000187251">
    <property type="component" value="Unassembled WGS sequence"/>
</dbReference>
<dbReference type="AlphaFoldDB" id="A0A1R1JN36"/>
<evidence type="ECO:0000256" key="2">
    <source>
        <dbReference type="ARBA" id="ARBA00001946"/>
    </source>
</evidence>
<feature type="binding site" evidence="7">
    <location>
        <position position="238"/>
    </location>
    <ligand>
        <name>Mg(2+)</name>
        <dbReference type="ChEBI" id="CHEBI:18420"/>
        <label>1</label>
        <note>catalytic</note>
    </ligand>
</feature>
<dbReference type="FunFam" id="3.30.540.10:FF:000003">
    <property type="entry name" value="Inositol-1-monophosphatase"/>
    <property type="match status" value="1"/>
</dbReference>
<dbReference type="SUPFAM" id="SSF56655">
    <property type="entry name" value="Carbohydrate phosphatase"/>
    <property type="match status" value="1"/>
</dbReference>
<name>A0A1R1JN36_ALCXX</name>
<dbReference type="GO" id="GO:0046854">
    <property type="term" value="P:phosphatidylinositol phosphate biosynthetic process"/>
    <property type="evidence" value="ECO:0007669"/>
    <property type="project" value="InterPro"/>
</dbReference>
<dbReference type="InterPro" id="IPR020550">
    <property type="entry name" value="Inositol_monophosphatase_CS"/>
</dbReference>
<dbReference type="GO" id="GO:0008934">
    <property type="term" value="F:inositol monophosphate 1-phosphatase activity"/>
    <property type="evidence" value="ECO:0007669"/>
    <property type="project" value="InterPro"/>
</dbReference>
<comment type="similarity">
    <text evidence="3 8">Belongs to the inositol monophosphatase superfamily.</text>
</comment>
<dbReference type="GO" id="GO:0006020">
    <property type="term" value="P:inositol metabolic process"/>
    <property type="evidence" value="ECO:0007669"/>
    <property type="project" value="TreeGrafter"/>
</dbReference>
<dbReference type="GO" id="GO:0007165">
    <property type="term" value="P:signal transduction"/>
    <property type="evidence" value="ECO:0007669"/>
    <property type="project" value="TreeGrafter"/>
</dbReference>
<evidence type="ECO:0000313" key="10">
    <source>
        <dbReference type="Proteomes" id="UP000187251"/>
    </source>
</evidence>
<evidence type="ECO:0000256" key="6">
    <source>
        <dbReference type="ARBA" id="ARBA00022842"/>
    </source>
</evidence>